<organism evidence="1 2">
    <name type="scientific">Panagrellus redivivus</name>
    <name type="common">Microworm</name>
    <dbReference type="NCBI Taxonomy" id="6233"/>
    <lineage>
        <taxon>Eukaryota</taxon>
        <taxon>Metazoa</taxon>
        <taxon>Ecdysozoa</taxon>
        <taxon>Nematoda</taxon>
        <taxon>Chromadorea</taxon>
        <taxon>Rhabditida</taxon>
        <taxon>Tylenchina</taxon>
        <taxon>Panagrolaimomorpha</taxon>
        <taxon>Panagrolaimoidea</taxon>
        <taxon>Panagrolaimidae</taxon>
        <taxon>Panagrellus</taxon>
    </lineage>
</organism>
<dbReference type="WBParaSite" id="Pan_g20221.t1">
    <property type="protein sequence ID" value="Pan_g20221.t1"/>
    <property type="gene ID" value="Pan_g20221"/>
</dbReference>
<protein>
    <submittedName>
        <fullName evidence="2">Uncharacterized protein</fullName>
    </submittedName>
</protein>
<reference evidence="1" key="1">
    <citation type="journal article" date="2013" name="Genetics">
        <title>The draft genome and transcriptome of Panagrellus redivivus are shaped by the harsh demands of a free-living lifestyle.</title>
        <authorList>
            <person name="Srinivasan J."/>
            <person name="Dillman A.R."/>
            <person name="Macchietto M.G."/>
            <person name="Heikkinen L."/>
            <person name="Lakso M."/>
            <person name="Fracchia K.M."/>
            <person name="Antoshechkin I."/>
            <person name="Mortazavi A."/>
            <person name="Wong G."/>
            <person name="Sternberg P.W."/>
        </authorList>
    </citation>
    <scope>NUCLEOTIDE SEQUENCE [LARGE SCALE GENOMIC DNA]</scope>
    <source>
        <strain evidence="1">MT8872</strain>
    </source>
</reference>
<reference evidence="2" key="2">
    <citation type="submission" date="2020-10" db="UniProtKB">
        <authorList>
            <consortium name="WormBaseParasite"/>
        </authorList>
    </citation>
    <scope>IDENTIFICATION</scope>
</reference>
<keyword evidence="1" id="KW-1185">Reference proteome</keyword>
<accession>A0A7E4VES6</accession>
<proteinExistence type="predicted"/>
<dbReference type="Proteomes" id="UP000492821">
    <property type="component" value="Unassembled WGS sequence"/>
</dbReference>
<dbReference type="AlphaFoldDB" id="A0A7E4VES6"/>
<evidence type="ECO:0000313" key="1">
    <source>
        <dbReference type="Proteomes" id="UP000492821"/>
    </source>
</evidence>
<name>A0A7E4VES6_PANRE</name>
<evidence type="ECO:0000313" key="2">
    <source>
        <dbReference type="WBParaSite" id="Pan_g20221.t1"/>
    </source>
</evidence>
<sequence>MQLAEDTFRSHASNARPPLCSTSVYQKNPLTMCNSNYSTKEPLLERVHYELRLKNVNEDDICGMRGYL</sequence>